<dbReference type="InParanoid" id="C7Q0L2"/>
<dbReference type="HOGENOM" id="CLU_926503_0_0_11"/>
<sequence>MTDNLNGVMRSATENLHPNIGKLTAGGIERGVRKRRVRRLSQIAGAAASVTAVFGAVALVAPGHTSSPAGVSTAAGGAPAVAAATSPSNATTEAAPGPGKPAAPPVSGGDMTTWLEQTLAPYHFTDEKAQNKAGSDDFGGPYAMIQVSYAAGTGNVSVDVERSAWSDQHFDGSLPPYISIDTLKDGSHLMIFNGPEWPAGNGDPTAKRLEVSWYRNDGTMVNVMALNEATEKGATTASKTPLTVDQAKQVVESRVWDKAIAAVLAKPTPASGGDKSKPKPANGGGNGSDKAATPTAPSSR</sequence>
<keyword evidence="2" id="KW-1133">Transmembrane helix</keyword>
<dbReference type="RefSeq" id="WP_012784935.1">
    <property type="nucleotide sequence ID" value="NC_013131.1"/>
</dbReference>
<dbReference type="Proteomes" id="UP000000851">
    <property type="component" value="Chromosome"/>
</dbReference>
<accession>C7Q0L2</accession>
<name>C7Q0L2_CATAD</name>
<protein>
    <submittedName>
        <fullName evidence="3">Uncharacterized protein</fullName>
    </submittedName>
</protein>
<feature type="transmembrane region" description="Helical" evidence="2">
    <location>
        <begin position="43"/>
        <end position="61"/>
    </location>
</feature>
<keyword evidence="4" id="KW-1185">Reference proteome</keyword>
<evidence type="ECO:0000313" key="3">
    <source>
        <dbReference type="EMBL" id="ACU69640.1"/>
    </source>
</evidence>
<proteinExistence type="predicted"/>
<dbReference type="KEGG" id="cai:Caci_0705"/>
<reference evidence="3 4" key="1">
    <citation type="journal article" date="2009" name="Stand. Genomic Sci.">
        <title>Complete genome sequence of Catenulispora acidiphila type strain (ID 139908).</title>
        <authorList>
            <person name="Copeland A."/>
            <person name="Lapidus A."/>
            <person name="Glavina Del Rio T."/>
            <person name="Nolan M."/>
            <person name="Lucas S."/>
            <person name="Chen F."/>
            <person name="Tice H."/>
            <person name="Cheng J.F."/>
            <person name="Bruce D."/>
            <person name="Goodwin L."/>
            <person name="Pitluck S."/>
            <person name="Mikhailova N."/>
            <person name="Pati A."/>
            <person name="Ivanova N."/>
            <person name="Mavromatis K."/>
            <person name="Chen A."/>
            <person name="Palaniappan K."/>
            <person name="Chain P."/>
            <person name="Land M."/>
            <person name="Hauser L."/>
            <person name="Chang Y.J."/>
            <person name="Jeffries C.D."/>
            <person name="Chertkov O."/>
            <person name="Brettin T."/>
            <person name="Detter J.C."/>
            <person name="Han C."/>
            <person name="Ali Z."/>
            <person name="Tindall B.J."/>
            <person name="Goker M."/>
            <person name="Bristow J."/>
            <person name="Eisen J.A."/>
            <person name="Markowitz V."/>
            <person name="Hugenholtz P."/>
            <person name="Kyrpides N.C."/>
            <person name="Klenk H.P."/>
        </authorList>
    </citation>
    <scope>NUCLEOTIDE SEQUENCE [LARGE SCALE GENOMIC DNA]</scope>
    <source>
        <strain evidence="4">DSM 44928 / JCM 14897 / NBRC 102108 / NRRL B-24433 / ID139908</strain>
    </source>
</reference>
<evidence type="ECO:0000256" key="1">
    <source>
        <dbReference type="SAM" id="MobiDB-lite"/>
    </source>
</evidence>
<dbReference type="EMBL" id="CP001700">
    <property type="protein sequence ID" value="ACU69640.1"/>
    <property type="molecule type" value="Genomic_DNA"/>
</dbReference>
<evidence type="ECO:0000313" key="4">
    <source>
        <dbReference type="Proteomes" id="UP000000851"/>
    </source>
</evidence>
<feature type="region of interest" description="Disordered" evidence="1">
    <location>
        <begin position="84"/>
        <end position="108"/>
    </location>
</feature>
<feature type="compositionally biased region" description="Low complexity" evidence="1">
    <location>
        <begin position="84"/>
        <end position="97"/>
    </location>
</feature>
<dbReference type="AlphaFoldDB" id="C7Q0L2"/>
<organism evidence="3 4">
    <name type="scientific">Catenulispora acidiphila (strain DSM 44928 / JCM 14897 / NBRC 102108 / NRRL B-24433 / ID139908)</name>
    <dbReference type="NCBI Taxonomy" id="479433"/>
    <lineage>
        <taxon>Bacteria</taxon>
        <taxon>Bacillati</taxon>
        <taxon>Actinomycetota</taxon>
        <taxon>Actinomycetes</taxon>
        <taxon>Catenulisporales</taxon>
        <taxon>Catenulisporaceae</taxon>
        <taxon>Catenulispora</taxon>
    </lineage>
</organism>
<keyword evidence="2" id="KW-0812">Transmembrane</keyword>
<gene>
    <name evidence="3" type="ordered locus">Caci_0705</name>
</gene>
<dbReference type="OrthoDB" id="3686068at2"/>
<evidence type="ECO:0000256" key="2">
    <source>
        <dbReference type="SAM" id="Phobius"/>
    </source>
</evidence>
<keyword evidence="2" id="KW-0472">Membrane</keyword>
<feature type="region of interest" description="Disordered" evidence="1">
    <location>
        <begin position="264"/>
        <end position="300"/>
    </location>
</feature>